<gene>
    <name evidence="1" type="ORF">ABEB36_014047</name>
</gene>
<sequence length="64" mass="7762">MRLGLQYLKKNLYLRTLRHCYWIEENFWKLILTATLNLKKISIVKLLKTEDSILHREEVCDANK</sequence>
<dbReference type="EMBL" id="JBDJPC010000012">
    <property type="protein sequence ID" value="KAL1489102.1"/>
    <property type="molecule type" value="Genomic_DNA"/>
</dbReference>
<organism evidence="1 2">
    <name type="scientific">Hypothenemus hampei</name>
    <name type="common">Coffee berry borer</name>
    <dbReference type="NCBI Taxonomy" id="57062"/>
    <lineage>
        <taxon>Eukaryota</taxon>
        <taxon>Metazoa</taxon>
        <taxon>Ecdysozoa</taxon>
        <taxon>Arthropoda</taxon>
        <taxon>Hexapoda</taxon>
        <taxon>Insecta</taxon>
        <taxon>Pterygota</taxon>
        <taxon>Neoptera</taxon>
        <taxon>Endopterygota</taxon>
        <taxon>Coleoptera</taxon>
        <taxon>Polyphaga</taxon>
        <taxon>Cucujiformia</taxon>
        <taxon>Curculionidae</taxon>
        <taxon>Scolytinae</taxon>
        <taxon>Hypothenemus</taxon>
    </lineage>
</organism>
<name>A0ABD1E351_HYPHA</name>
<evidence type="ECO:0000313" key="2">
    <source>
        <dbReference type="Proteomes" id="UP001566132"/>
    </source>
</evidence>
<keyword evidence="2" id="KW-1185">Reference proteome</keyword>
<comment type="caution">
    <text evidence="1">The sequence shown here is derived from an EMBL/GenBank/DDBJ whole genome shotgun (WGS) entry which is preliminary data.</text>
</comment>
<proteinExistence type="predicted"/>
<reference evidence="1 2" key="1">
    <citation type="submission" date="2024-05" db="EMBL/GenBank/DDBJ databases">
        <title>Genetic variation in Jamaican populations of the coffee berry borer (Hypothenemus hampei).</title>
        <authorList>
            <person name="Errbii M."/>
            <person name="Myrie A."/>
        </authorList>
    </citation>
    <scope>NUCLEOTIDE SEQUENCE [LARGE SCALE GENOMIC DNA]</scope>
    <source>
        <strain evidence="1">JA-Hopewell-2020-01-JO</strain>
        <tissue evidence="1">Whole body</tissue>
    </source>
</reference>
<evidence type="ECO:0000313" key="1">
    <source>
        <dbReference type="EMBL" id="KAL1489102.1"/>
    </source>
</evidence>
<protein>
    <recommendedName>
        <fullName evidence="3">Transposase DDE domain-containing protein</fullName>
    </recommendedName>
</protein>
<dbReference type="Proteomes" id="UP001566132">
    <property type="component" value="Unassembled WGS sequence"/>
</dbReference>
<accession>A0ABD1E351</accession>
<dbReference type="AlphaFoldDB" id="A0ABD1E351"/>
<evidence type="ECO:0008006" key="3">
    <source>
        <dbReference type="Google" id="ProtNLM"/>
    </source>
</evidence>